<feature type="domain" description="Tape measure protein N-terminal" evidence="1">
    <location>
        <begin position="71"/>
        <end position="253"/>
    </location>
</feature>
<dbReference type="AlphaFoldDB" id="A0A412AXE9"/>
<name>A0A412AXE9_9FIRM</name>
<comment type="caution">
    <text evidence="2">The sequence shown here is derived from an EMBL/GenBank/DDBJ whole genome shotgun (WGS) entry which is preliminary data.</text>
</comment>
<gene>
    <name evidence="2" type="ORF">DWY99_06675</name>
</gene>
<evidence type="ECO:0000313" key="3">
    <source>
        <dbReference type="Proteomes" id="UP000284751"/>
    </source>
</evidence>
<dbReference type="EMBL" id="QRTC01000021">
    <property type="protein sequence ID" value="RGQ41114.1"/>
    <property type="molecule type" value="Genomic_DNA"/>
</dbReference>
<reference evidence="2 3" key="1">
    <citation type="submission" date="2018-08" db="EMBL/GenBank/DDBJ databases">
        <title>A genome reference for cultivated species of the human gut microbiota.</title>
        <authorList>
            <person name="Zou Y."/>
            <person name="Xue W."/>
            <person name="Luo G."/>
        </authorList>
    </citation>
    <scope>NUCLEOTIDE SEQUENCE [LARGE SCALE GENOMIC DNA]</scope>
    <source>
        <strain evidence="2 3">AF28-26</strain>
    </source>
</reference>
<proteinExistence type="predicted"/>
<evidence type="ECO:0000313" key="2">
    <source>
        <dbReference type="EMBL" id="RGQ41114.1"/>
    </source>
</evidence>
<evidence type="ECO:0000259" key="1">
    <source>
        <dbReference type="Pfam" id="PF20155"/>
    </source>
</evidence>
<dbReference type="Pfam" id="PF20155">
    <property type="entry name" value="TMP_3"/>
    <property type="match status" value="1"/>
</dbReference>
<accession>A0A412AXE9</accession>
<dbReference type="NCBIfam" id="TIGR02675">
    <property type="entry name" value="tape_meas_nterm"/>
    <property type="match status" value="1"/>
</dbReference>
<organism evidence="2 3">
    <name type="scientific">[Clostridium] leptum</name>
    <dbReference type="NCBI Taxonomy" id="1535"/>
    <lineage>
        <taxon>Bacteria</taxon>
        <taxon>Bacillati</taxon>
        <taxon>Bacillota</taxon>
        <taxon>Clostridia</taxon>
        <taxon>Eubacteriales</taxon>
        <taxon>Oscillospiraceae</taxon>
        <taxon>Oscillospiraceae incertae sedis</taxon>
    </lineage>
</organism>
<protein>
    <recommendedName>
        <fullName evidence="1">Tape measure protein N-terminal domain-containing protein</fullName>
    </recommendedName>
</protein>
<dbReference type="InterPro" id="IPR013491">
    <property type="entry name" value="Tape_meas_N"/>
</dbReference>
<dbReference type="Proteomes" id="UP000284751">
    <property type="component" value="Unassembled WGS sequence"/>
</dbReference>
<sequence>MADYTLSAKITGDATGFDRAIKDAEKSAGNFQKTIGDMGKKLSSVGQSLQSAGKKITMATTAFAGIAAIGVKYNATMETYATSFEVMTGSAEKAADVVDELKDIAASTPFEMPELAETTQLLMNYGFTADDALEKMTMLGDISQGSADKMNRIATAYGQMSSAGKVSLEDVKQMIEAGFNPLQEISESTGESMESLYDRISAGTISVDEITASMQRSTSEGGRYFQSMEKQSLTFSGQMSTLKDNVQGLLGNVTSGIFEKLAQDVLPKINEVLTTVNTAFEEGGFQGVLDAIGEMSPALDGVITKIQSFSTFLQNLGISQRRLLGL</sequence>